<accession>A0A7K1TIK2</accession>
<evidence type="ECO:0000313" key="2">
    <source>
        <dbReference type="EMBL" id="MVN78203.1"/>
    </source>
</evidence>
<gene>
    <name evidence="2" type="primary">porQ</name>
    <name evidence="2" type="ORF">GO988_17885</name>
</gene>
<organism evidence="2 3">
    <name type="scientific">Hymenobacter ginkgonis</name>
    <dbReference type="NCBI Taxonomy" id="2682976"/>
    <lineage>
        <taxon>Bacteria</taxon>
        <taxon>Pseudomonadati</taxon>
        <taxon>Bacteroidota</taxon>
        <taxon>Cytophagia</taxon>
        <taxon>Cytophagales</taxon>
        <taxon>Hymenobacteraceae</taxon>
        <taxon>Hymenobacter</taxon>
    </lineage>
</organism>
<reference evidence="2 3" key="1">
    <citation type="submission" date="2019-12" db="EMBL/GenBank/DDBJ databases">
        <title>Hymenobacter sp. HMF4947 Genome sequencing and assembly.</title>
        <authorList>
            <person name="Kang H."/>
            <person name="Cha I."/>
            <person name="Kim H."/>
            <person name="Joh K."/>
        </authorList>
    </citation>
    <scope>NUCLEOTIDE SEQUENCE [LARGE SCALE GENOMIC DNA]</scope>
    <source>
        <strain evidence="2 3">HMF4947</strain>
    </source>
</reference>
<dbReference type="SUPFAM" id="SSF56935">
    <property type="entry name" value="Porins"/>
    <property type="match status" value="1"/>
</dbReference>
<sequence length="349" mass="36974">MKHLSSRCVLVVLAGLAAHAAQAQIGGRAAFPFLALPPSAQLAAQGGMSASARSSDPTQFFASPALLNADMDHAAAVSYVAYVSDIKQSTAAYAFNTAKHGRFGLGLTYLSYGSFDSYDAAGNSLGTFAVNEYALAAADSYTKGKFTAGITAKLAVSGIAGNRAVGLAGDAGVLYKPSAQDFTVGLVVKSAGYMLKPYTAAAREPLPLDVQLGTTIKPEHMPLRFTLTAHHLHQWNIQYLDPNARGTLDANNVEVKPTFNFGDNLARHFTAAAELLLGKGLNLRVGYNHLQARELRLDNVGGGAGFSFGAMVRISQFQLDYTYATLQAAGSSNYFTLSRSLDSFLKKKE</sequence>
<evidence type="ECO:0000313" key="3">
    <source>
        <dbReference type="Proteomes" id="UP000441336"/>
    </source>
</evidence>
<feature type="chain" id="PRO_5029857245" evidence="1">
    <location>
        <begin position="24"/>
        <end position="349"/>
    </location>
</feature>
<feature type="signal peptide" evidence="1">
    <location>
        <begin position="1"/>
        <end position="23"/>
    </location>
</feature>
<dbReference type="RefSeq" id="WP_157568038.1">
    <property type="nucleotide sequence ID" value="NZ_WQKZ01000004.1"/>
</dbReference>
<protein>
    <submittedName>
        <fullName evidence="2">Type IX secretion system protein PorQ</fullName>
    </submittedName>
</protein>
<proteinExistence type="predicted"/>
<dbReference type="EMBL" id="WQKZ01000004">
    <property type="protein sequence ID" value="MVN78203.1"/>
    <property type="molecule type" value="Genomic_DNA"/>
</dbReference>
<name>A0A7K1TIK2_9BACT</name>
<keyword evidence="1" id="KW-0732">Signal</keyword>
<keyword evidence="3" id="KW-1185">Reference proteome</keyword>
<comment type="caution">
    <text evidence="2">The sequence shown here is derived from an EMBL/GenBank/DDBJ whole genome shotgun (WGS) entry which is preliminary data.</text>
</comment>
<dbReference type="Proteomes" id="UP000441336">
    <property type="component" value="Unassembled WGS sequence"/>
</dbReference>
<evidence type="ECO:0000256" key="1">
    <source>
        <dbReference type="SAM" id="SignalP"/>
    </source>
</evidence>
<dbReference type="NCBIfam" id="NF033711">
    <property type="entry name" value="T9SS_PorQ"/>
    <property type="match status" value="1"/>
</dbReference>
<dbReference type="NCBIfam" id="NF033709">
    <property type="entry name" value="PorV_fam"/>
    <property type="match status" value="1"/>
</dbReference>
<dbReference type="AlphaFoldDB" id="A0A7K1TIK2"/>